<dbReference type="PANTHER" id="PTHR43674">
    <property type="entry name" value="NITRILASE C965.09-RELATED"/>
    <property type="match status" value="1"/>
</dbReference>
<evidence type="ECO:0000313" key="5">
    <source>
        <dbReference type="Proteomes" id="UP001418444"/>
    </source>
</evidence>
<keyword evidence="1" id="KW-0378">Hydrolase</keyword>
<evidence type="ECO:0000313" key="4">
    <source>
        <dbReference type="EMBL" id="GAA3954773.1"/>
    </source>
</evidence>
<feature type="compositionally biased region" description="Pro residues" evidence="2">
    <location>
        <begin position="207"/>
        <end position="219"/>
    </location>
</feature>
<dbReference type="InterPro" id="IPR036526">
    <property type="entry name" value="C-N_Hydrolase_sf"/>
</dbReference>
<dbReference type="InterPro" id="IPR050345">
    <property type="entry name" value="Aliph_Amidase/BUP"/>
</dbReference>
<evidence type="ECO:0000256" key="2">
    <source>
        <dbReference type="SAM" id="MobiDB-lite"/>
    </source>
</evidence>
<dbReference type="PROSITE" id="PS50263">
    <property type="entry name" value="CN_HYDROLASE"/>
    <property type="match status" value="1"/>
</dbReference>
<organism evidence="4 5">
    <name type="scientific">Gordonia caeni</name>
    <dbReference type="NCBI Taxonomy" id="1007097"/>
    <lineage>
        <taxon>Bacteria</taxon>
        <taxon>Bacillati</taxon>
        <taxon>Actinomycetota</taxon>
        <taxon>Actinomycetes</taxon>
        <taxon>Mycobacteriales</taxon>
        <taxon>Gordoniaceae</taxon>
        <taxon>Gordonia</taxon>
    </lineage>
</organism>
<dbReference type="EMBL" id="BAAAZW010000003">
    <property type="protein sequence ID" value="GAA3954773.1"/>
    <property type="molecule type" value="Genomic_DNA"/>
</dbReference>
<dbReference type="Gene3D" id="3.60.110.10">
    <property type="entry name" value="Carbon-nitrogen hydrolase"/>
    <property type="match status" value="1"/>
</dbReference>
<feature type="domain" description="CN hydrolase" evidence="3">
    <location>
        <begin position="1"/>
        <end position="143"/>
    </location>
</feature>
<dbReference type="PANTHER" id="PTHR43674:SF16">
    <property type="entry name" value="CARBON-NITROGEN FAMILY, PUTATIVE (AFU_ORTHOLOGUE AFUA_5G02350)-RELATED"/>
    <property type="match status" value="1"/>
</dbReference>
<dbReference type="Pfam" id="PF00795">
    <property type="entry name" value="CN_hydrolase"/>
    <property type="match status" value="1"/>
</dbReference>
<dbReference type="RefSeq" id="WP_344781574.1">
    <property type="nucleotide sequence ID" value="NZ_BAAAZW010000003.1"/>
</dbReference>
<sequence>MIGRYRQTHLGRDAAWAAAGDDLPVFDTAIGRIGLLLCDDVRFPEAGGVLSVRRADIIAVPSAWDGGRLQENRDLFVAGYPDGTMTFWYAVAKTAQAYTVAANPVGPGFAGSSGIYTINPVDSEPPVVGSADSAEAVTADFTTLGDPGWWMDQARLIGGRRVDLAVPWRCRNRRRRCAAGGKRPATTSAPGAPTPPRSRGPSRSPVPGRPRPPESPGTR</sequence>
<keyword evidence="5" id="KW-1185">Reference proteome</keyword>
<dbReference type="SUPFAM" id="SSF56317">
    <property type="entry name" value="Carbon-nitrogen hydrolase"/>
    <property type="match status" value="1"/>
</dbReference>
<proteinExistence type="predicted"/>
<feature type="region of interest" description="Disordered" evidence="2">
    <location>
        <begin position="177"/>
        <end position="219"/>
    </location>
</feature>
<dbReference type="InterPro" id="IPR003010">
    <property type="entry name" value="C-N_Hydrolase"/>
</dbReference>
<dbReference type="Proteomes" id="UP001418444">
    <property type="component" value="Unassembled WGS sequence"/>
</dbReference>
<reference evidence="5" key="1">
    <citation type="journal article" date="2019" name="Int. J. Syst. Evol. Microbiol.">
        <title>The Global Catalogue of Microorganisms (GCM) 10K type strain sequencing project: providing services to taxonomists for standard genome sequencing and annotation.</title>
        <authorList>
            <consortium name="The Broad Institute Genomics Platform"/>
            <consortium name="The Broad Institute Genome Sequencing Center for Infectious Disease"/>
            <person name="Wu L."/>
            <person name="Ma J."/>
        </authorList>
    </citation>
    <scope>NUCLEOTIDE SEQUENCE [LARGE SCALE GENOMIC DNA]</scope>
    <source>
        <strain evidence="5">JCM 16923</strain>
    </source>
</reference>
<evidence type="ECO:0000256" key="1">
    <source>
        <dbReference type="ARBA" id="ARBA00022801"/>
    </source>
</evidence>
<evidence type="ECO:0000259" key="3">
    <source>
        <dbReference type="PROSITE" id="PS50263"/>
    </source>
</evidence>
<gene>
    <name evidence="4" type="ORF">GCM10022231_11580</name>
</gene>
<feature type="compositionally biased region" description="Low complexity" evidence="2">
    <location>
        <begin position="178"/>
        <end position="191"/>
    </location>
</feature>
<dbReference type="CDD" id="cd07197">
    <property type="entry name" value="nitrilase"/>
    <property type="match status" value="1"/>
</dbReference>
<protein>
    <recommendedName>
        <fullName evidence="3">CN hydrolase domain-containing protein</fullName>
    </recommendedName>
</protein>
<name>A0ABP7NV67_9ACTN</name>
<comment type="caution">
    <text evidence="4">The sequence shown here is derived from an EMBL/GenBank/DDBJ whole genome shotgun (WGS) entry which is preliminary data.</text>
</comment>
<accession>A0ABP7NV67</accession>